<protein>
    <submittedName>
        <fullName evidence="2">Uncharacterized protein</fullName>
    </submittedName>
</protein>
<dbReference type="EMBL" id="JAQQWI010000010">
    <property type="protein sequence ID" value="KAK8018555.1"/>
    <property type="molecule type" value="Genomic_DNA"/>
</dbReference>
<gene>
    <name evidence="2" type="ORF">PG991_007745</name>
</gene>
<dbReference type="Proteomes" id="UP001396898">
    <property type="component" value="Unassembled WGS sequence"/>
</dbReference>
<evidence type="ECO:0000256" key="1">
    <source>
        <dbReference type="SAM" id="MobiDB-lite"/>
    </source>
</evidence>
<accession>A0ABR1RUA9</accession>
<feature type="compositionally biased region" description="Basic and acidic residues" evidence="1">
    <location>
        <begin position="1"/>
        <end position="11"/>
    </location>
</feature>
<feature type="region of interest" description="Disordered" evidence="1">
    <location>
        <begin position="1"/>
        <end position="50"/>
    </location>
</feature>
<sequence length="77" mass="8604">MEPKADGDRKPWQGRSKTLKRRNDNLGQDTQDSTSPAKQRFRPESVSSRVTDWLEQIPTVDSATAPPAQIEIVQAQG</sequence>
<evidence type="ECO:0000313" key="3">
    <source>
        <dbReference type="Proteomes" id="UP001396898"/>
    </source>
</evidence>
<reference evidence="2 3" key="1">
    <citation type="submission" date="2023-01" db="EMBL/GenBank/DDBJ databases">
        <title>Analysis of 21 Apiospora genomes using comparative genomics revels a genus with tremendous synthesis potential of carbohydrate active enzymes and secondary metabolites.</title>
        <authorList>
            <person name="Sorensen T."/>
        </authorList>
    </citation>
    <scope>NUCLEOTIDE SEQUENCE [LARGE SCALE GENOMIC DNA]</scope>
    <source>
        <strain evidence="2 3">CBS 20057</strain>
    </source>
</reference>
<evidence type="ECO:0000313" key="2">
    <source>
        <dbReference type="EMBL" id="KAK8018555.1"/>
    </source>
</evidence>
<keyword evidence="3" id="KW-1185">Reference proteome</keyword>
<organism evidence="2 3">
    <name type="scientific">Apiospora marii</name>
    <dbReference type="NCBI Taxonomy" id="335849"/>
    <lineage>
        <taxon>Eukaryota</taxon>
        <taxon>Fungi</taxon>
        <taxon>Dikarya</taxon>
        <taxon>Ascomycota</taxon>
        <taxon>Pezizomycotina</taxon>
        <taxon>Sordariomycetes</taxon>
        <taxon>Xylariomycetidae</taxon>
        <taxon>Amphisphaeriales</taxon>
        <taxon>Apiosporaceae</taxon>
        <taxon>Apiospora</taxon>
    </lineage>
</organism>
<proteinExistence type="predicted"/>
<name>A0ABR1RUA9_9PEZI</name>
<comment type="caution">
    <text evidence="2">The sequence shown here is derived from an EMBL/GenBank/DDBJ whole genome shotgun (WGS) entry which is preliminary data.</text>
</comment>
<feature type="compositionally biased region" description="Polar residues" evidence="1">
    <location>
        <begin position="25"/>
        <end position="37"/>
    </location>
</feature>